<reference evidence="2" key="1">
    <citation type="submission" date="2021-04" db="EMBL/GenBank/DDBJ databases">
        <title>Genomic sequence of Actinosynnema pretiosum subsp. pretiosum ATCC 31280 (C-14919).</title>
        <authorList>
            <person name="Bai L."/>
            <person name="Wang X."/>
            <person name="Xiao Y."/>
        </authorList>
    </citation>
    <scope>NUCLEOTIDE SEQUENCE</scope>
    <source>
        <strain evidence="2">ATCC 31280</strain>
    </source>
</reference>
<organism evidence="2 3">
    <name type="scientific">Actinosynnema pretiosum subsp. pretiosum</name>
    <dbReference type="NCBI Taxonomy" id="103721"/>
    <lineage>
        <taxon>Bacteria</taxon>
        <taxon>Bacillati</taxon>
        <taxon>Actinomycetota</taxon>
        <taxon>Actinomycetes</taxon>
        <taxon>Pseudonocardiales</taxon>
        <taxon>Pseudonocardiaceae</taxon>
        <taxon>Actinosynnema</taxon>
    </lineage>
</organism>
<feature type="compositionally biased region" description="Polar residues" evidence="1">
    <location>
        <begin position="273"/>
        <end position="285"/>
    </location>
</feature>
<gene>
    <name evidence="2" type="ORF">KCV87_01715</name>
</gene>
<accession>A0AA45R4Q5</accession>
<evidence type="ECO:0008006" key="4">
    <source>
        <dbReference type="Google" id="ProtNLM"/>
    </source>
</evidence>
<feature type="region of interest" description="Disordered" evidence="1">
    <location>
        <begin position="258"/>
        <end position="297"/>
    </location>
</feature>
<feature type="compositionally biased region" description="Basic and acidic residues" evidence="1">
    <location>
        <begin position="286"/>
        <end position="297"/>
    </location>
</feature>
<proteinExistence type="predicted"/>
<dbReference type="AlphaFoldDB" id="A0AA45R4Q5"/>
<name>A0AA45R4Q5_9PSEU</name>
<protein>
    <recommendedName>
        <fullName evidence="4">Guanylate cyclase domain-containing protein</fullName>
    </recommendedName>
</protein>
<evidence type="ECO:0000256" key="1">
    <source>
        <dbReference type="SAM" id="MobiDB-lite"/>
    </source>
</evidence>
<dbReference type="InterPro" id="IPR029787">
    <property type="entry name" value="Nucleotide_cyclase"/>
</dbReference>
<evidence type="ECO:0000313" key="3">
    <source>
        <dbReference type="Proteomes" id="UP000677152"/>
    </source>
</evidence>
<dbReference type="EMBL" id="CP073249">
    <property type="protein sequence ID" value="QUF04875.1"/>
    <property type="molecule type" value="Genomic_DNA"/>
</dbReference>
<dbReference type="Proteomes" id="UP000677152">
    <property type="component" value="Chromosome"/>
</dbReference>
<evidence type="ECO:0000313" key="2">
    <source>
        <dbReference type="EMBL" id="QUF04875.1"/>
    </source>
</evidence>
<dbReference type="SUPFAM" id="SSF55073">
    <property type="entry name" value="Nucleotide cyclase"/>
    <property type="match status" value="1"/>
</dbReference>
<sequence>MDDKKRETAKLPPYQAVLLVDVKDFSGMPGREHPEVSAAIPGILGRTFERCDLSYVWSSQRYWEGLGDGYAATFPPEFLPYLLNPFLGALQAELDYRSDVRALPQDLRMRVNVHVGPVTHVPGDQLRSGTGPTRVESQRLVDCEQVKNLLTQSDSVTKVAAVISQRVYEDAVATGYAAEAPGLYRPVQVTQKSYSGTAYLRVPVPSGGLLDNGFGTAEQASAATEQVARSAPATRNAYNHFSGGTAGTVVQTGFVEGGVNTGEQHTQHVGRDNYQNSGSGNQFNRSHVDRYDDRRRP</sequence>